<dbReference type="SUPFAM" id="SSF50630">
    <property type="entry name" value="Acid proteases"/>
    <property type="match status" value="1"/>
</dbReference>
<accession>A0A806K237</accession>
<evidence type="ECO:0000313" key="1">
    <source>
        <dbReference type="EMBL" id="AGS54036.1"/>
    </source>
</evidence>
<dbReference type="AlphaFoldDB" id="A0A806K237"/>
<organism evidence="1">
    <name type="scientific">uncultured bacterium contig00048</name>
    <dbReference type="NCBI Taxonomy" id="1181533"/>
    <lineage>
        <taxon>Bacteria</taxon>
        <taxon>environmental samples</taxon>
    </lineage>
</organism>
<sequence length="100" mass="10711">MDTGAMNTVVPANELEKIGVARKGKETYILADGSDALFDVGYAIMSVNGRKTVGKVIFGKDDVEPLLGVTVLESAGFMVDPTNNELVDLPVWIKVKATRV</sequence>
<protein>
    <recommendedName>
        <fullName evidence="2">Retroviral aspartyl protease</fullName>
    </recommendedName>
</protein>
<name>A0A806K237_9BACT</name>
<reference evidence="1" key="1">
    <citation type="submission" date="2012-03" db="EMBL/GenBank/DDBJ databases">
        <title>Functional metagenomics reveals considerable lignocellulase gene clusters in the gut microbiome of a wood-feeding higher termite.</title>
        <authorList>
            <person name="Liu N."/>
        </authorList>
    </citation>
    <scope>NUCLEOTIDE SEQUENCE</scope>
</reference>
<dbReference type="EMBL" id="JQ844274">
    <property type="protein sequence ID" value="AGS54036.1"/>
    <property type="molecule type" value="Genomic_DNA"/>
</dbReference>
<evidence type="ECO:0008006" key="2">
    <source>
        <dbReference type="Google" id="ProtNLM"/>
    </source>
</evidence>
<dbReference type="InterPro" id="IPR021109">
    <property type="entry name" value="Peptidase_aspartic_dom_sf"/>
</dbReference>
<proteinExistence type="predicted"/>